<gene>
    <name evidence="2" type="ORF">Cvel_9009</name>
</gene>
<dbReference type="EMBL" id="CDMZ01004139">
    <property type="protein sequence ID" value="CEM48765.1"/>
    <property type="molecule type" value="Genomic_DNA"/>
</dbReference>
<keyword evidence="1" id="KW-0732">Signal</keyword>
<feature type="signal peptide" evidence="1">
    <location>
        <begin position="1"/>
        <end position="17"/>
    </location>
</feature>
<proteinExistence type="predicted"/>
<accession>A0A0G4HWG3</accession>
<organism evidence="2">
    <name type="scientific">Chromera velia CCMP2878</name>
    <dbReference type="NCBI Taxonomy" id="1169474"/>
    <lineage>
        <taxon>Eukaryota</taxon>
        <taxon>Sar</taxon>
        <taxon>Alveolata</taxon>
        <taxon>Colpodellida</taxon>
        <taxon>Chromeraceae</taxon>
        <taxon>Chromera</taxon>
    </lineage>
</organism>
<evidence type="ECO:0000256" key="1">
    <source>
        <dbReference type="SAM" id="SignalP"/>
    </source>
</evidence>
<protein>
    <submittedName>
        <fullName evidence="2">Uncharacterized protein</fullName>
    </submittedName>
</protein>
<feature type="chain" id="PRO_5005191848" evidence="1">
    <location>
        <begin position="18"/>
        <end position="144"/>
    </location>
</feature>
<name>A0A0G4HWG3_9ALVE</name>
<reference evidence="2" key="1">
    <citation type="submission" date="2014-11" db="EMBL/GenBank/DDBJ databases">
        <authorList>
            <person name="Otto D Thomas"/>
            <person name="Naeem Raeece"/>
        </authorList>
    </citation>
    <scope>NUCLEOTIDE SEQUENCE</scope>
</reference>
<sequence>MFRAALFFALAVASVLSKRVDVKPVSFLSEHGKNRIYNAEGESGFCCYTYSKESSDTNAVDCTVKGGTENGIKYPRQTIKAAAHFVAAADDVADCYSAFQYPRKYGWTIEPDYHRFVTGADDCTSANVCQGLVSKLIGTSIPPL</sequence>
<evidence type="ECO:0000313" key="2">
    <source>
        <dbReference type="EMBL" id="CEM48765.1"/>
    </source>
</evidence>
<dbReference type="AlphaFoldDB" id="A0A0G4HWG3"/>
<dbReference type="VEuPathDB" id="CryptoDB:Cvel_9009"/>